<dbReference type="KEGG" id="nsm:JO391_12080"/>
<dbReference type="AlphaFoldDB" id="A0A8G0ZTS6"/>
<comment type="catalytic activity">
    <reaction evidence="13">
        <text>L-leucine + 2-oxoglutarate = 4-methyl-2-oxopentanoate + L-glutamate</text>
        <dbReference type="Rhea" id="RHEA:18321"/>
        <dbReference type="ChEBI" id="CHEBI:16810"/>
        <dbReference type="ChEBI" id="CHEBI:17865"/>
        <dbReference type="ChEBI" id="CHEBI:29985"/>
        <dbReference type="ChEBI" id="CHEBI:57427"/>
        <dbReference type="EC" id="2.6.1.42"/>
    </reaction>
</comment>
<accession>A0A8G0ZTS6</accession>
<evidence type="ECO:0000256" key="2">
    <source>
        <dbReference type="ARBA" id="ARBA00003109"/>
    </source>
</evidence>
<dbReference type="InterPro" id="IPR043132">
    <property type="entry name" value="BCAT-like_C"/>
</dbReference>
<name>A0A8G0ZTS6_9RHOB</name>
<dbReference type="Gene3D" id="3.30.470.10">
    <property type="match status" value="1"/>
</dbReference>
<comment type="pathway">
    <text evidence="4">Amino-acid biosynthesis; L-valine biosynthesis; L-valine from pyruvate: step 4/4.</text>
</comment>
<dbReference type="GO" id="GO:0009082">
    <property type="term" value="P:branched-chain amino acid biosynthetic process"/>
    <property type="evidence" value="ECO:0007669"/>
    <property type="project" value="UniProtKB-KW"/>
</dbReference>
<dbReference type="PANTHER" id="PTHR42743:SF11">
    <property type="entry name" value="AMINODEOXYCHORISMATE LYASE"/>
    <property type="match status" value="1"/>
</dbReference>
<dbReference type="PROSITE" id="PS00770">
    <property type="entry name" value="AA_TRANSFER_CLASS_4"/>
    <property type="match status" value="1"/>
</dbReference>
<proteinExistence type="inferred from homology"/>
<comment type="catalytic activity">
    <reaction evidence="11">
        <text>L-valine + 2-oxoglutarate = 3-methyl-2-oxobutanoate + L-glutamate</text>
        <dbReference type="Rhea" id="RHEA:24813"/>
        <dbReference type="ChEBI" id="CHEBI:11851"/>
        <dbReference type="ChEBI" id="CHEBI:16810"/>
        <dbReference type="ChEBI" id="CHEBI:29985"/>
        <dbReference type="ChEBI" id="CHEBI:57762"/>
        <dbReference type="EC" id="2.6.1.42"/>
    </reaction>
</comment>
<gene>
    <name evidence="16" type="ORF">JO391_12080</name>
</gene>
<dbReference type="Gene3D" id="3.20.10.10">
    <property type="entry name" value="D-amino Acid Aminotransferase, subunit A, domain 2"/>
    <property type="match status" value="1"/>
</dbReference>
<comment type="similarity">
    <text evidence="6 14">Belongs to the class-IV pyridoxal-phosphate-dependent aminotransferase family.</text>
</comment>
<dbReference type="InterPro" id="IPR050571">
    <property type="entry name" value="Class-IV_PLP-Dep_Aminotrnsfr"/>
</dbReference>
<evidence type="ECO:0000256" key="9">
    <source>
        <dbReference type="ARBA" id="ARBA00022898"/>
    </source>
</evidence>
<evidence type="ECO:0000313" key="17">
    <source>
        <dbReference type="Proteomes" id="UP000826300"/>
    </source>
</evidence>
<comment type="cofactor">
    <cofactor evidence="1 15">
        <name>pyridoxal 5'-phosphate</name>
        <dbReference type="ChEBI" id="CHEBI:597326"/>
    </cofactor>
</comment>
<keyword evidence="9 15" id="KW-0663">Pyridoxal phosphate</keyword>
<evidence type="ECO:0000256" key="14">
    <source>
        <dbReference type="RuleBase" id="RU004106"/>
    </source>
</evidence>
<dbReference type="PANTHER" id="PTHR42743">
    <property type="entry name" value="AMINO-ACID AMINOTRANSFERASE"/>
    <property type="match status" value="1"/>
</dbReference>
<comment type="pathway">
    <text evidence="5">Amino-acid biosynthesis; L-leucine biosynthesis; L-leucine from 3-methyl-2-oxobutanoate: step 4/4.</text>
</comment>
<evidence type="ECO:0000256" key="15">
    <source>
        <dbReference type="RuleBase" id="RU004516"/>
    </source>
</evidence>
<evidence type="ECO:0000256" key="13">
    <source>
        <dbReference type="ARBA" id="ARBA00049229"/>
    </source>
</evidence>
<protein>
    <recommendedName>
        <fullName evidence="8">Probable branched-chain-amino-acid aminotransferase</fullName>
        <ecNumber evidence="7">2.6.1.42</ecNumber>
    </recommendedName>
</protein>
<dbReference type="RefSeq" id="WP_220660743.1">
    <property type="nucleotide sequence ID" value="NZ_CP069370.1"/>
</dbReference>
<dbReference type="Proteomes" id="UP000826300">
    <property type="component" value="Chromosome"/>
</dbReference>
<dbReference type="GO" id="GO:0008652">
    <property type="term" value="P:amino acid biosynthetic process"/>
    <property type="evidence" value="ECO:0007669"/>
    <property type="project" value="UniProtKB-ARBA"/>
</dbReference>
<dbReference type="EMBL" id="CP069370">
    <property type="protein sequence ID" value="QYZ68520.1"/>
    <property type="molecule type" value="Genomic_DNA"/>
</dbReference>
<dbReference type="InterPro" id="IPR036038">
    <property type="entry name" value="Aminotransferase-like"/>
</dbReference>
<keyword evidence="10" id="KW-0028">Amino-acid biosynthesis</keyword>
<comment type="function">
    <text evidence="2">Acts on leucine, isoleucine and valine.</text>
</comment>
<reference evidence="16" key="1">
    <citation type="submission" date="2021-02" db="EMBL/GenBank/DDBJ databases">
        <title>Rhodobacter shimadae sp. nov., an aerobic anoxygenic phototrophic bacterium isolated from a hot spring.</title>
        <authorList>
            <person name="Muramatsu S."/>
            <person name="Haruta S."/>
            <person name="Hirose S."/>
            <person name="Hanada S."/>
        </authorList>
    </citation>
    <scope>NUCLEOTIDE SEQUENCE</scope>
    <source>
        <strain evidence="16">N10</strain>
    </source>
</reference>
<evidence type="ECO:0000256" key="1">
    <source>
        <dbReference type="ARBA" id="ARBA00001933"/>
    </source>
</evidence>
<comment type="pathway">
    <text evidence="3">Amino-acid biosynthesis; L-isoleucine biosynthesis; L-isoleucine from 2-oxobutanoate: step 4/4.</text>
</comment>
<sequence>MERLVWLNGAFVPEAEAALPIRDLGLIYGEAVFDTARTFGGRLFMGAEHVDRLYRSLEAVRLPEPMPKAELLALTEELIARNARALRPGEDWWVTQRITAGLRPLDGEALEREGPTVLIECTPLPLRARARFFREGIPAALARRPRTPPEAVPPHAKTTNYLNMMLAQRELDETRPGAWAILPDMTGNLAEGAGCNVFFVRDGTVMTPADTVALPGVTRAVVIDLCRELKVPLRIGAVMPDEARAADEGFLTSTSLCLCPLRSFDDTAFPVPGPVTARLMAAFSKRVGFDFVAQYLAFDTGGAAHSGL</sequence>
<dbReference type="SUPFAM" id="SSF56752">
    <property type="entry name" value="D-aminoacid aminotransferase-like PLP-dependent enzymes"/>
    <property type="match status" value="1"/>
</dbReference>
<evidence type="ECO:0000256" key="7">
    <source>
        <dbReference type="ARBA" id="ARBA00013053"/>
    </source>
</evidence>
<dbReference type="GO" id="GO:0004084">
    <property type="term" value="F:branched-chain-amino-acid transaminase activity"/>
    <property type="evidence" value="ECO:0007669"/>
    <property type="project" value="UniProtKB-EC"/>
</dbReference>
<evidence type="ECO:0000256" key="3">
    <source>
        <dbReference type="ARBA" id="ARBA00004824"/>
    </source>
</evidence>
<comment type="catalytic activity">
    <reaction evidence="12">
        <text>L-isoleucine + 2-oxoglutarate = (S)-3-methyl-2-oxopentanoate + L-glutamate</text>
        <dbReference type="Rhea" id="RHEA:24801"/>
        <dbReference type="ChEBI" id="CHEBI:16810"/>
        <dbReference type="ChEBI" id="CHEBI:29985"/>
        <dbReference type="ChEBI" id="CHEBI:35146"/>
        <dbReference type="ChEBI" id="CHEBI:58045"/>
        <dbReference type="EC" id="2.6.1.42"/>
    </reaction>
</comment>
<dbReference type="Pfam" id="PF01063">
    <property type="entry name" value="Aminotran_4"/>
    <property type="match status" value="1"/>
</dbReference>
<keyword evidence="10" id="KW-0100">Branched-chain amino acid biosynthesis</keyword>
<keyword evidence="16" id="KW-0032">Aminotransferase</keyword>
<evidence type="ECO:0000256" key="5">
    <source>
        <dbReference type="ARBA" id="ARBA00005072"/>
    </source>
</evidence>
<evidence type="ECO:0000256" key="10">
    <source>
        <dbReference type="ARBA" id="ARBA00023304"/>
    </source>
</evidence>
<keyword evidence="16" id="KW-0808">Transferase</keyword>
<dbReference type="InterPro" id="IPR043131">
    <property type="entry name" value="BCAT-like_N"/>
</dbReference>
<dbReference type="InterPro" id="IPR001544">
    <property type="entry name" value="Aminotrans_IV"/>
</dbReference>
<evidence type="ECO:0000313" key="16">
    <source>
        <dbReference type="EMBL" id="QYZ68520.1"/>
    </source>
</evidence>
<dbReference type="InterPro" id="IPR018300">
    <property type="entry name" value="Aminotrans_IV_CS"/>
</dbReference>
<evidence type="ECO:0000256" key="4">
    <source>
        <dbReference type="ARBA" id="ARBA00004931"/>
    </source>
</evidence>
<dbReference type="FunFam" id="3.20.10.10:FF:000002">
    <property type="entry name" value="D-alanine aminotransferase"/>
    <property type="match status" value="1"/>
</dbReference>
<evidence type="ECO:0000256" key="6">
    <source>
        <dbReference type="ARBA" id="ARBA00009320"/>
    </source>
</evidence>
<keyword evidence="17" id="KW-1185">Reference proteome</keyword>
<evidence type="ECO:0000256" key="12">
    <source>
        <dbReference type="ARBA" id="ARBA00048798"/>
    </source>
</evidence>
<evidence type="ECO:0000256" key="8">
    <source>
        <dbReference type="ARBA" id="ARBA00014472"/>
    </source>
</evidence>
<evidence type="ECO:0000256" key="11">
    <source>
        <dbReference type="ARBA" id="ARBA00048212"/>
    </source>
</evidence>
<dbReference type="EC" id="2.6.1.42" evidence="7"/>
<organism evidence="16 17">
    <name type="scientific">Neotabrizicola shimadae</name>
    <dbReference type="NCBI Taxonomy" id="2807096"/>
    <lineage>
        <taxon>Bacteria</taxon>
        <taxon>Pseudomonadati</taxon>
        <taxon>Pseudomonadota</taxon>
        <taxon>Alphaproteobacteria</taxon>
        <taxon>Rhodobacterales</taxon>
        <taxon>Paracoccaceae</taxon>
        <taxon>Neotabrizicola</taxon>
    </lineage>
</organism>